<dbReference type="AlphaFoldDB" id="A0ABD0NS60"/>
<keyword evidence="2" id="KW-1185">Reference proteome</keyword>
<gene>
    <name evidence="1" type="ORF">M9458_039849</name>
</gene>
<name>A0ABD0NS60_CIRMR</name>
<feature type="non-terminal residue" evidence="1">
    <location>
        <position position="1"/>
    </location>
</feature>
<proteinExistence type="predicted"/>
<evidence type="ECO:0000313" key="1">
    <source>
        <dbReference type="EMBL" id="KAL0164096.1"/>
    </source>
</evidence>
<reference evidence="1 2" key="1">
    <citation type="submission" date="2024-05" db="EMBL/GenBank/DDBJ databases">
        <title>Genome sequencing and assembly of Indian major carp, Cirrhinus mrigala (Hamilton, 1822).</title>
        <authorList>
            <person name="Mohindra V."/>
            <person name="Chowdhury L.M."/>
            <person name="Lal K."/>
            <person name="Jena J.K."/>
        </authorList>
    </citation>
    <scope>NUCLEOTIDE SEQUENCE [LARGE SCALE GENOMIC DNA]</scope>
    <source>
        <strain evidence="1">CM1030</strain>
        <tissue evidence="1">Blood</tissue>
    </source>
</reference>
<evidence type="ECO:0000313" key="2">
    <source>
        <dbReference type="Proteomes" id="UP001529510"/>
    </source>
</evidence>
<protein>
    <submittedName>
        <fullName evidence="1">Uncharacterized protein</fullName>
    </submittedName>
</protein>
<dbReference type="Proteomes" id="UP001529510">
    <property type="component" value="Unassembled WGS sequence"/>
</dbReference>
<accession>A0ABD0NS60</accession>
<feature type="non-terminal residue" evidence="1">
    <location>
        <position position="78"/>
    </location>
</feature>
<comment type="caution">
    <text evidence="1">The sequence shown here is derived from an EMBL/GenBank/DDBJ whole genome shotgun (WGS) entry which is preliminary data.</text>
</comment>
<sequence>QGFYSPYFIVPKKGGGLQPIWRWAWCRGTQRVNITPVCRRSFSPWSDLVFLRAGVPLEQVSRHVIVMTDASSTGWDTT</sequence>
<organism evidence="1 2">
    <name type="scientific">Cirrhinus mrigala</name>
    <name type="common">Mrigala</name>
    <dbReference type="NCBI Taxonomy" id="683832"/>
    <lineage>
        <taxon>Eukaryota</taxon>
        <taxon>Metazoa</taxon>
        <taxon>Chordata</taxon>
        <taxon>Craniata</taxon>
        <taxon>Vertebrata</taxon>
        <taxon>Euteleostomi</taxon>
        <taxon>Actinopterygii</taxon>
        <taxon>Neopterygii</taxon>
        <taxon>Teleostei</taxon>
        <taxon>Ostariophysi</taxon>
        <taxon>Cypriniformes</taxon>
        <taxon>Cyprinidae</taxon>
        <taxon>Labeoninae</taxon>
        <taxon>Labeonini</taxon>
        <taxon>Cirrhinus</taxon>
    </lineage>
</organism>
<dbReference type="EMBL" id="JAMKFB020000020">
    <property type="protein sequence ID" value="KAL0164096.1"/>
    <property type="molecule type" value="Genomic_DNA"/>
</dbReference>